<protein>
    <submittedName>
        <fullName evidence="1">Uncharacterized protein</fullName>
    </submittedName>
</protein>
<evidence type="ECO:0000313" key="1">
    <source>
        <dbReference type="EMBL" id="KTR06898.1"/>
    </source>
</evidence>
<organism evidence="1 2">
    <name type="scientific">Aureimonas ureilytica</name>
    <dbReference type="NCBI Taxonomy" id="401562"/>
    <lineage>
        <taxon>Bacteria</taxon>
        <taxon>Pseudomonadati</taxon>
        <taxon>Pseudomonadota</taxon>
        <taxon>Alphaproteobacteria</taxon>
        <taxon>Hyphomicrobiales</taxon>
        <taxon>Aurantimonadaceae</taxon>
        <taxon>Aureimonas</taxon>
    </lineage>
</organism>
<reference evidence="1 2" key="1">
    <citation type="journal article" date="2016" name="Front. Microbiol.">
        <title>Genomic Resource of Rice Seed Associated Bacteria.</title>
        <authorList>
            <person name="Midha S."/>
            <person name="Bansal K."/>
            <person name="Sharma S."/>
            <person name="Kumar N."/>
            <person name="Patil P.P."/>
            <person name="Chaudhry V."/>
            <person name="Patil P.B."/>
        </authorList>
    </citation>
    <scope>NUCLEOTIDE SEQUENCE [LARGE SCALE GENOMIC DNA]</scope>
    <source>
        <strain evidence="1 2">NS365</strain>
    </source>
</reference>
<dbReference type="Proteomes" id="UP000078529">
    <property type="component" value="Unassembled WGS sequence"/>
</dbReference>
<keyword evidence="2" id="KW-1185">Reference proteome</keyword>
<proteinExistence type="predicted"/>
<sequence length="187" mass="20740">MTINGAGMPGYSEKAQPYLDAIGAAVLSSAEVRDWILTGIPGAIPYLGSTPVADEQRAKRGATKQPFWANYWCGRDSRCTCRIEGSKALESDAIFFLRNTEGRTLGLHVEFKHPRETFGYGQPEGYPLRAACFAKTWAGRKTMLPHEDWATVIFCGAEAVSDPRIGSFQRIITHAEARQRIRDYPVV</sequence>
<accession>A0A175RUA3</accession>
<dbReference type="RefSeq" id="WP_058599291.1">
    <property type="nucleotide sequence ID" value="NZ_LDQA01000014.1"/>
</dbReference>
<evidence type="ECO:0000313" key="2">
    <source>
        <dbReference type="Proteomes" id="UP000078529"/>
    </source>
</evidence>
<dbReference type="EMBL" id="LDQA01000014">
    <property type="protein sequence ID" value="KTR06898.1"/>
    <property type="molecule type" value="Genomic_DNA"/>
</dbReference>
<name>A0A175RUA3_9HYPH</name>
<comment type="caution">
    <text evidence="1">The sequence shown here is derived from an EMBL/GenBank/DDBJ whole genome shotgun (WGS) entry which is preliminary data.</text>
</comment>
<gene>
    <name evidence="1" type="ORF">NS365_05540</name>
</gene>
<dbReference type="PATRIC" id="fig|401562.4.peg.740"/>
<dbReference type="AlphaFoldDB" id="A0A175RUA3"/>